<keyword evidence="2" id="KW-0732">Signal</keyword>
<protein>
    <submittedName>
        <fullName evidence="3">Uncharacterized protein</fullName>
    </submittedName>
</protein>
<feature type="signal peptide" evidence="2">
    <location>
        <begin position="1"/>
        <end position="19"/>
    </location>
</feature>
<gene>
    <name evidence="3" type="ORF">CAUPRSCDRAFT_11704</name>
</gene>
<feature type="chain" id="PRO_5020618934" evidence="2">
    <location>
        <begin position="20"/>
        <end position="604"/>
    </location>
</feature>
<reference evidence="4" key="1">
    <citation type="journal article" date="2018" name="Nat. Microbiol.">
        <title>Leveraging single-cell genomics to expand the fungal tree of life.</title>
        <authorList>
            <person name="Ahrendt S.R."/>
            <person name="Quandt C.A."/>
            <person name="Ciobanu D."/>
            <person name="Clum A."/>
            <person name="Salamov A."/>
            <person name="Andreopoulos B."/>
            <person name="Cheng J.F."/>
            <person name="Woyke T."/>
            <person name="Pelin A."/>
            <person name="Henrissat B."/>
            <person name="Reynolds N.K."/>
            <person name="Benny G.L."/>
            <person name="Smith M.E."/>
            <person name="James T.Y."/>
            <person name="Grigoriev I.V."/>
        </authorList>
    </citation>
    <scope>NUCLEOTIDE SEQUENCE [LARGE SCALE GENOMIC DNA]</scope>
    <source>
        <strain evidence="4">ATCC 52028</strain>
    </source>
</reference>
<evidence type="ECO:0000256" key="2">
    <source>
        <dbReference type="SAM" id="SignalP"/>
    </source>
</evidence>
<sequence length="604" mass="67775">MVHWCGAGLVLALAVTVLGAPRPTDRSPALSPTVVGPSASWNHLNDEPYNHLVNRLTCGNSDPLTREDFLDLGDLGVHLNPKYELRSLKEGRSLLHQNYKDEDGPLWSFGAEQLSPELEFRAPDTSRPHFSDNRHAVYVLAADKLHTAYWRARSANENSASDYDCLYAAIVNVAYAIFSPEEPLRDYDFHAHSTPMQRLELFSRWVPLLDGLISEISVKSSFFSFDTILPTANQSVWDDDQVLQVPAPAPLSPISEFLDDELEDPEAPQVGMEGLLARSHMEFVTHLPADMRDGQLLAVHIVYRTLVRARADALRWLLLLAQLRQIQNTLGSVIGENDPYEKHYVHFAEPATQQTPETLKQFFIDASLAARPPFDFFAHLVDTAEDAGMISEAVHAESSARDILQRRNHCRQWVDSLIAVVKEESTRLLFHWDNLDRAFFEKPVYIHKLTASGAASLKFYDEMYLRYGKDLEEAEYHLREESLDRLTARLDKKLARLQALRAVEKDHSLSDSGSLAVKRLADDISDASGFKKMRLGPAELSRVAGQGRLQPVVGKRNCRGALAKSKHNESTRRPHEMNSPTHGGLPENVGPGGDAAVHSVWSYR</sequence>
<accession>A0A4P9WWP4</accession>
<dbReference type="AlphaFoldDB" id="A0A4P9WWP4"/>
<dbReference type="EMBL" id="ML009779">
    <property type="protein sequence ID" value="RKO96608.1"/>
    <property type="molecule type" value="Genomic_DNA"/>
</dbReference>
<proteinExistence type="predicted"/>
<feature type="region of interest" description="Disordered" evidence="1">
    <location>
        <begin position="562"/>
        <end position="593"/>
    </location>
</feature>
<organism evidence="3 4">
    <name type="scientific">Caulochytrium protostelioides</name>
    <dbReference type="NCBI Taxonomy" id="1555241"/>
    <lineage>
        <taxon>Eukaryota</taxon>
        <taxon>Fungi</taxon>
        <taxon>Fungi incertae sedis</taxon>
        <taxon>Chytridiomycota</taxon>
        <taxon>Chytridiomycota incertae sedis</taxon>
        <taxon>Chytridiomycetes</taxon>
        <taxon>Caulochytriales</taxon>
        <taxon>Caulochytriaceae</taxon>
        <taxon>Caulochytrium</taxon>
    </lineage>
</organism>
<evidence type="ECO:0000256" key="1">
    <source>
        <dbReference type="SAM" id="MobiDB-lite"/>
    </source>
</evidence>
<dbReference type="Proteomes" id="UP000268535">
    <property type="component" value="Unassembled WGS sequence"/>
</dbReference>
<name>A0A4P9WWP4_9FUNG</name>
<feature type="compositionally biased region" description="Basic and acidic residues" evidence="1">
    <location>
        <begin position="566"/>
        <end position="576"/>
    </location>
</feature>
<evidence type="ECO:0000313" key="3">
    <source>
        <dbReference type="EMBL" id="RKO96608.1"/>
    </source>
</evidence>
<evidence type="ECO:0000313" key="4">
    <source>
        <dbReference type="Proteomes" id="UP000268535"/>
    </source>
</evidence>